<organism evidence="3 4">
    <name type="scientific">Heligmosomoides polygyrus</name>
    <name type="common">Parasitic roundworm</name>
    <dbReference type="NCBI Taxonomy" id="6339"/>
    <lineage>
        <taxon>Eukaryota</taxon>
        <taxon>Metazoa</taxon>
        <taxon>Ecdysozoa</taxon>
        <taxon>Nematoda</taxon>
        <taxon>Chromadorea</taxon>
        <taxon>Rhabditida</taxon>
        <taxon>Rhabditina</taxon>
        <taxon>Rhabditomorpha</taxon>
        <taxon>Strongyloidea</taxon>
        <taxon>Heligmosomidae</taxon>
        <taxon>Heligmosomoides</taxon>
    </lineage>
</organism>
<evidence type="ECO:0000313" key="2">
    <source>
        <dbReference type="EMBL" id="VDO77174.1"/>
    </source>
</evidence>
<reference evidence="4" key="2">
    <citation type="submission" date="2019-09" db="UniProtKB">
        <authorList>
            <consortium name="WormBaseParasite"/>
        </authorList>
    </citation>
    <scope>IDENTIFICATION</scope>
</reference>
<dbReference type="AlphaFoldDB" id="A0A183FMK5"/>
<sequence length="143" mass="15328">MQNPRKLYGLLEHSKAHPPPPPPPHPHAGGGQQGLGVVPKPQADVSAIRTATSAASKTYRVISGKQGLIVLMDAAQLEVEQEDEGEMALQTGENRRAISAAKKSCRSLQLCSVSTRKLAILYAEFSEGRASLSWFTATIQVLV</sequence>
<proteinExistence type="predicted"/>
<feature type="compositionally biased region" description="Pro residues" evidence="1">
    <location>
        <begin position="17"/>
        <end position="26"/>
    </location>
</feature>
<dbReference type="WBParaSite" id="HPBE_0000863701-mRNA-1">
    <property type="protein sequence ID" value="HPBE_0000863701-mRNA-1"/>
    <property type="gene ID" value="HPBE_0000863701"/>
</dbReference>
<name>A0A183FMK5_HELPZ</name>
<protein>
    <submittedName>
        <fullName evidence="4">MADS-box domain-containing protein</fullName>
    </submittedName>
</protein>
<accession>A0A183FMK5</accession>
<keyword evidence="3" id="KW-1185">Reference proteome</keyword>
<evidence type="ECO:0000313" key="3">
    <source>
        <dbReference type="Proteomes" id="UP000050761"/>
    </source>
</evidence>
<evidence type="ECO:0000313" key="4">
    <source>
        <dbReference type="WBParaSite" id="HPBE_0000863701-mRNA-1"/>
    </source>
</evidence>
<feature type="region of interest" description="Disordered" evidence="1">
    <location>
        <begin position="1"/>
        <end position="43"/>
    </location>
</feature>
<evidence type="ECO:0000256" key="1">
    <source>
        <dbReference type="SAM" id="MobiDB-lite"/>
    </source>
</evidence>
<dbReference type="Proteomes" id="UP000050761">
    <property type="component" value="Unassembled WGS sequence"/>
</dbReference>
<reference evidence="2 3" key="1">
    <citation type="submission" date="2018-11" db="EMBL/GenBank/DDBJ databases">
        <authorList>
            <consortium name="Pathogen Informatics"/>
        </authorList>
    </citation>
    <scope>NUCLEOTIDE SEQUENCE [LARGE SCALE GENOMIC DNA]</scope>
</reference>
<gene>
    <name evidence="2" type="ORF">HPBE_LOCUS8638</name>
</gene>
<dbReference type="EMBL" id="UZAH01026211">
    <property type="protein sequence ID" value="VDO77174.1"/>
    <property type="molecule type" value="Genomic_DNA"/>
</dbReference>
<accession>A0A3P7YXX9</accession>